<proteinExistence type="predicted"/>
<keyword evidence="3" id="KW-1185">Reference proteome</keyword>
<evidence type="ECO:0000313" key="2">
    <source>
        <dbReference type="EMBL" id="SMF83748.1"/>
    </source>
</evidence>
<dbReference type="EMBL" id="FWZT01000049">
    <property type="protein sequence ID" value="SMF83748.1"/>
    <property type="molecule type" value="Genomic_DNA"/>
</dbReference>
<feature type="region of interest" description="Disordered" evidence="1">
    <location>
        <begin position="185"/>
        <end position="248"/>
    </location>
</feature>
<dbReference type="RefSeq" id="WP_132326372.1">
    <property type="nucleotide sequence ID" value="NZ_FWZT01000049.1"/>
</dbReference>
<evidence type="ECO:0008006" key="4">
    <source>
        <dbReference type="Google" id="ProtNLM"/>
    </source>
</evidence>
<evidence type="ECO:0000256" key="1">
    <source>
        <dbReference type="SAM" id="MobiDB-lite"/>
    </source>
</evidence>
<feature type="compositionally biased region" description="Polar residues" evidence="1">
    <location>
        <begin position="191"/>
        <end position="208"/>
    </location>
</feature>
<dbReference type="Proteomes" id="UP000192907">
    <property type="component" value="Unassembled WGS sequence"/>
</dbReference>
<protein>
    <recommendedName>
        <fullName evidence="4">Lipoprotein</fullName>
    </recommendedName>
</protein>
<dbReference type="STRING" id="1513793.SAMN06296036_1495"/>
<sequence length="248" mass="29017">MRFARWIWLISISLVMLGCVDNPLDQIKKDLASYDEYSVVLKDMQETDNFPGQFHKYSVVAIKKPPQYSEAMQDAVGQEKEPKITKYDTEWMGVPEDLYQKHINDLGMTILSRDANGNIRDTAQPAGYQYVGNPSYGRWVNNSSGGSFWEFYGKYRLMSDAFDLFRHRAYRNDWDHYNDSYRGRNRPYYGRQNQYGTNGSVAKKTNPTFFERRQAKQAAREKSFSNRFKNRVNRSRSGYRSRSSGFGK</sequence>
<organism evidence="2 3">
    <name type="scientific">Pseudobacteriovorax antillogorgiicola</name>
    <dbReference type="NCBI Taxonomy" id="1513793"/>
    <lineage>
        <taxon>Bacteria</taxon>
        <taxon>Pseudomonadati</taxon>
        <taxon>Bdellovibrionota</taxon>
        <taxon>Oligoflexia</taxon>
        <taxon>Oligoflexales</taxon>
        <taxon>Pseudobacteriovoracaceae</taxon>
        <taxon>Pseudobacteriovorax</taxon>
    </lineage>
</organism>
<gene>
    <name evidence="2" type="ORF">SAMN06296036_1495</name>
</gene>
<feature type="compositionally biased region" description="Basic residues" evidence="1">
    <location>
        <begin position="228"/>
        <end position="239"/>
    </location>
</feature>
<dbReference type="OrthoDB" id="5410776at2"/>
<dbReference type="AlphaFoldDB" id="A0A1Y6CRK7"/>
<dbReference type="PROSITE" id="PS51257">
    <property type="entry name" value="PROKAR_LIPOPROTEIN"/>
    <property type="match status" value="1"/>
</dbReference>
<evidence type="ECO:0000313" key="3">
    <source>
        <dbReference type="Proteomes" id="UP000192907"/>
    </source>
</evidence>
<accession>A0A1Y6CRK7</accession>
<name>A0A1Y6CRK7_9BACT</name>
<reference evidence="3" key="1">
    <citation type="submission" date="2017-04" db="EMBL/GenBank/DDBJ databases">
        <authorList>
            <person name="Varghese N."/>
            <person name="Submissions S."/>
        </authorList>
    </citation>
    <scope>NUCLEOTIDE SEQUENCE [LARGE SCALE GENOMIC DNA]</scope>
    <source>
        <strain evidence="3">RKEM611</strain>
    </source>
</reference>
<feature type="compositionally biased region" description="Basic and acidic residues" evidence="1">
    <location>
        <begin position="210"/>
        <end position="224"/>
    </location>
</feature>